<dbReference type="SUPFAM" id="SSF53254">
    <property type="entry name" value="Phosphoglycerate mutase-like"/>
    <property type="match status" value="1"/>
</dbReference>
<keyword evidence="1" id="KW-1133">Transmembrane helix</keyword>
<feature type="transmembrane region" description="Helical" evidence="1">
    <location>
        <begin position="28"/>
        <end position="47"/>
    </location>
</feature>
<dbReference type="AlphaFoldDB" id="A0A5R9R7E1"/>
<reference evidence="2 3" key="1">
    <citation type="submission" date="2019-04" db="EMBL/GenBank/DDBJ databases">
        <authorList>
            <person name="Li M."/>
        </authorList>
    </citation>
    <scope>NUCLEOTIDE SEQUENCE [LARGE SCALE GENOMIC DNA]</scope>
    <source>
        <strain evidence="2 3">LAM1902</strain>
    </source>
</reference>
<protein>
    <submittedName>
        <fullName evidence="2">Histidine phosphatase family protein</fullName>
    </submittedName>
</protein>
<dbReference type="Gene3D" id="3.40.50.1240">
    <property type="entry name" value="Phosphoglycerate mutase-like"/>
    <property type="match status" value="1"/>
</dbReference>
<dbReference type="EMBL" id="SWDV01000010">
    <property type="protein sequence ID" value="TLX78793.1"/>
    <property type="molecule type" value="Genomic_DNA"/>
</dbReference>
<dbReference type="InterPro" id="IPR029033">
    <property type="entry name" value="His_PPase_superfam"/>
</dbReference>
<dbReference type="Proteomes" id="UP000306635">
    <property type="component" value="Unassembled WGS sequence"/>
</dbReference>
<keyword evidence="1" id="KW-0472">Membrane</keyword>
<dbReference type="OrthoDB" id="6195868at2"/>
<name>A0A5R9R7E1_9PSED</name>
<dbReference type="CDD" id="cd07040">
    <property type="entry name" value="HP"/>
    <property type="match status" value="1"/>
</dbReference>
<evidence type="ECO:0000256" key="1">
    <source>
        <dbReference type="SAM" id="Phobius"/>
    </source>
</evidence>
<accession>A0A5R9R7E1</accession>
<sequence>MGRAFPSTSSTAEPMPTPKFFRSLSRGWLSLLAILPLIALLSGFLPLDFSRPAPLVGDAKRQAELREHWQNGDLIVLVRHAERCDRSSAPCLGNVDGITVRGGLSAHAIGQDFAALGLANADILSSEQVRAVQTATSMFGQAPQEQEWLYNCEGSMLRQALQHKIAHRNLILVTHSECIEDLEHSVSVDDPATPDYASTLFVLSETDKSPRLLGYIDADQWPLNVSGR</sequence>
<evidence type="ECO:0000313" key="3">
    <source>
        <dbReference type="Proteomes" id="UP000306635"/>
    </source>
</evidence>
<comment type="caution">
    <text evidence="2">The sequence shown here is derived from an EMBL/GenBank/DDBJ whole genome shotgun (WGS) entry which is preliminary data.</text>
</comment>
<organism evidence="2 3">
    <name type="scientific">Pseudomonas nicosulfuronedens</name>
    <dbReference type="NCBI Taxonomy" id="2571105"/>
    <lineage>
        <taxon>Bacteria</taxon>
        <taxon>Pseudomonadati</taxon>
        <taxon>Pseudomonadota</taxon>
        <taxon>Gammaproteobacteria</taxon>
        <taxon>Pseudomonadales</taxon>
        <taxon>Pseudomonadaceae</taxon>
        <taxon>Pseudomonas</taxon>
    </lineage>
</organism>
<keyword evidence="3" id="KW-1185">Reference proteome</keyword>
<proteinExistence type="predicted"/>
<evidence type="ECO:0000313" key="2">
    <source>
        <dbReference type="EMBL" id="TLX78793.1"/>
    </source>
</evidence>
<keyword evidence="1" id="KW-0812">Transmembrane</keyword>
<gene>
    <name evidence="2" type="ORF">FAS41_09640</name>
</gene>